<feature type="compositionally biased region" description="Low complexity" evidence="5">
    <location>
        <begin position="1383"/>
        <end position="1402"/>
    </location>
</feature>
<name>A0AAD5QA25_PYTIN</name>
<feature type="region of interest" description="Disordered" evidence="5">
    <location>
        <begin position="743"/>
        <end position="775"/>
    </location>
</feature>
<comment type="similarity">
    <text evidence="1">Belongs to the adenylate kinase family.</text>
</comment>
<proteinExistence type="inferred from homology"/>
<comment type="caution">
    <text evidence="9">The sequence shown here is derived from an EMBL/GenBank/DDBJ whole genome shotgun (WGS) entry which is preliminary data.</text>
</comment>
<gene>
    <name evidence="9" type="ORF">P43SY_009307</name>
</gene>
<dbReference type="InterPro" id="IPR038884">
    <property type="entry name" value="CFAP61"/>
</dbReference>
<keyword evidence="4" id="KW-0418">Kinase</keyword>
<evidence type="ECO:0000256" key="2">
    <source>
        <dbReference type="ARBA" id="ARBA00022679"/>
    </source>
</evidence>
<keyword evidence="3" id="KW-0547">Nucleotide-binding</keyword>
<dbReference type="PANTHER" id="PTHR21178:SF8">
    <property type="entry name" value="CILIA- AND FLAGELLA-ASSOCIATED PROTEIN 61"/>
    <property type="match status" value="1"/>
</dbReference>
<dbReference type="PRINTS" id="PR00094">
    <property type="entry name" value="ADENYLTKNASE"/>
</dbReference>
<feature type="compositionally biased region" description="Low complexity" evidence="5">
    <location>
        <begin position="1540"/>
        <end position="1555"/>
    </location>
</feature>
<dbReference type="GO" id="GO:0005524">
    <property type="term" value="F:ATP binding"/>
    <property type="evidence" value="ECO:0007669"/>
    <property type="project" value="InterPro"/>
</dbReference>
<dbReference type="Pfam" id="PF16092">
    <property type="entry name" value="CFAP61_N"/>
    <property type="match status" value="1"/>
</dbReference>
<dbReference type="GO" id="GO:0004017">
    <property type="term" value="F:AMP kinase activity"/>
    <property type="evidence" value="ECO:0007669"/>
    <property type="project" value="InterPro"/>
</dbReference>
<dbReference type="InterPro" id="IPR036188">
    <property type="entry name" value="FAD/NAD-bd_sf"/>
</dbReference>
<dbReference type="Pfam" id="PF23150">
    <property type="entry name" value="CFAP61_dimer"/>
    <property type="match status" value="1"/>
</dbReference>
<dbReference type="InterPro" id="IPR036193">
    <property type="entry name" value="ADK_active_lid_dom_sf"/>
</dbReference>
<protein>
    <recommendedName>
        <fullName evidence="11">Cilia- and flagella-associated protein 61 N-terminal domain-containing protein</fullName>
    </recommendedName>
</protein>
<dbReference type="NCBIfam" id="TIGR01351">
    <property type="entry name" value="adk"/>
    <property type="match status" value="2"/>
</dbReference>
<dbReference type="InterPro" id="IPR000850">
    <property type="entry name" value="Adenylat/UMP-CMP_kin"/>
</dbReference>
<feature type="domain" description="CFAP61 dimerisation" evidence="8">
    <location>
        <begin position="1561"/>
        <end position="1673"/>
    </location>
</feature>
<evidence type="ECO:0000256" key="1">
    <source>
        <dbReference type="ARBA" id="ARBA00007220"/>
    </source>
</evidence>
<dbReference type="SUPFAM" id="SSF57774">
    <property type="entry name" value="Microbial and mitochondrial ADK, insert 'zinc finger' domain"/>
    <property type="match status" value="2"/>
</dbReference>
<reference evidence="9" key="1">
    <citation type="submission" date="2021-12" db="EMBL/GenBank/DDBJ databases">
        <title>Prjna785345.</title>
        <authorList>
            <person name="Rujirawat T."/>
            <person name="Krajaejun T."/>
        </authorList>
    </citation>
    <scope>NUCLEOTIDE SEQUENCE</scope>
    <source>
        <strain evidence="9">Pi057C3</strain>
    </source>
</reference>
<dbReference type="SUPFAM" id="SSF52540">
    <property type="entry name" value="P-loop containing nucleoside triphosphate hydrolases"/>
    <property type="match status" value="2"/>
</dbReference>
<dbReference type="InterPro" id="IPR006259">
    <property type="entry name" value="Adenyl_kin_sub"/>
</dbReference>
<dbReference type="Proteomes" id="UP001209570">
    <property type="component" value="Unassembled WGS sequence"/>
</dbReference>
<dbReference type="HAMAP" id="MF_00235">
    <property type="entry name" value="Adenylate_kinase_Adk"/>
    <property type="match status" value="2"/>
</dbReference>
<dbReference type="CDD" id="cd01428">
    <property type="entry name" value="ADK"/>
    <property type="match status" value="2"/>
</dbReference>
<evidence type="ECO:0000259" key="8">
    <source>
        <dbReference type="Pfam" id="PF23150"/>
    </source>
</evidence>
<feature type="compositionally biased region" description="Polar residues" evidence="5">
    <location>
        <begin position="1504"/>
        <end position="1526"/>
    </location>
</feature>
<dbReference type="PANTHER" id="PTHR21178">
    <property type="entry name" value="CILIA- AND FLAGELLA-ASSOCIATED PROTEIN 61"/>
    <property type="match status" value="1"/>
</dbReference>
<dbReference type="InterPro" id="IPR032151">
    <property type="entry name" value="CFAP61_N"/>
</dbReference>
<feature type="region of interest" description="Disordered" evidence="5">
    <location>
        <begin position="1163"/>
        <end position="1184"/>
    </location>
</feature>
<keyword evidence="10" id="KW-1185">Reference proteome</keyword>
<dbReference type="Pfam" id="PF00406">
    <property type="entry name" value="ADK"/>
    <property type="match status" value="2"/>
</dbReference>
<dbReference type="InterPro" id="IPR023753">
    <property type="entry name" value="FAD/NAD-binding_dom"/>
</dbReference>
<dbReference type="SUPFAM" id="SSF51905">
    <property type="entry name" value="FAD/NAD(P)-binding domain"/>
    <property type="match status" value="1"/>
</dbReference>
<feature type="region of interest" description="Disordered" evidence="5">
    <location>
        <begin position="1375"/>
        <end position="1402"/>
    </location>
</feature>
<keyword evidence="2" id="KW-0808">Transferase</keyword>
<dbReference type="EMBL" id="JAKCXM010000173">
    <property type="protein sequence ID" value="KAJ0399726.1"/>
    <property type="molecule type" value="Genomic_DNA"/>
</dbReference>
<evidence type="ECO:0000256" key="3">
    <source>
        <dbReference type="ARBA" id="ARBA00022741"/>
    </source>
</evidence>
<dbReference type="PROSITE" id="PS00113">
    <property type="entry name" value="ADENYLATE_KINASE"/>
    <property type="match status" value="2"/>
</dbReference>
<evidence type="ECO:0000259" key="6">
    <source>
        <dbReference type="Pfam" id="PF07992"/>
    </source>
</evidence>
<dbReference type="InterPro" id="IPR033690">
    <property type="entry name" value="Adenylat_kinase_CS"/>
</dbReference>
<organism evidence="9 10">
    <name type="scientific">Pythium insidiosum</name>
    <name type="common">Pythiosis disease agent</name>
    <dbReference type="NCBI Taxonomy" id="114742"/>
    <lineage>
        <taxon>Eukaryota</taxon>
        <taxon>Sar</taxon>
        <taxon>Stramenopiles</taxon>
        <taxon>Oomycota</taxon>
        <taxon>Peronosporomycetes</taxon>
        <taxon>Pythiales</taxon>
        <taxon>Pythiaceae</taxon>
        <taxon>Pythium</taxon>
    </lineage>
</organism>
<evidence type="ECO:0000313" key="10">
    <source>
        <dbReference type="Proteomes" id="UP001209570"/>
    </source>
</evidence>
<dbReference type="Gene3D" id="3.50.50.60">
    <property type="entry name" value="FAD/NAD(P)-binding domain"/>
    <property type="match status" value="2"/>
</dbReference>
<evidence type="ECO:0008006" key="11">
    <source>
        <dbReference type="Google" id="ProtNLM"/>
    </source>
</evidence>
<dbReference type="Gene3D" id="3.40.50.300">
    <property type="entry name" value="P-loop containing nucleotide triphosphate hydrolases"/>
    <property type="match status" value="2"/>
</dbReference>
<evidence type="ECO:0000313" key="9">
    <source>
        <dbReference type="EMBL" id="KAJ0399726.1"/>
    </source>
</evidence>
<feature type="region of interest" description="Disordered" evidence="5">
    <location>
        <begin position="1501"/>
        <end position="1561"/>
    </location>
</feature>
<dbReference type="InterPro" id="IPR027417">
    <property type="entry name" value="P-loop_NTPase"/>
</dbReference>
<dbReference type="GO" id="GO:0016491">
    <property type="term" value="F:oxidoreductase activity"/>
    <property type="evidence" value="ECO:0007669"/>
    <property type="project" value="InterPro"/>
</dbReference>
<accession>A0AAD5QA25</accession>
<evidence type="ECO:0000256" key="4">
    <source>
        <dbReference type="ARBA" id="ARBA00022777"/>
    </source>
</evidence>
<sequence length="1779" mass="192419">MTGTSPGRPLYAVRRAVDADQASIAELEFPDAATRKQLFGRSALGAVIETSLLALTACDGSRVDRVVGFVALDDKPSAPELSDRAEPFYAFLRDRFALPPRCSTWLFLSHVAHKSGASSAPSVAALRQLLHAAFQALPHTQTVLLVVPQAPAISDALAKFFEPVPARPVAERSDSASYLSDLETFERFTVLQCSSRAFHPALHVRRARVEDHDDLEPILARSNGAVARQFGDYFLAELIRDQDEHNVCLVAENDRAVGLLAVSDELEVTALQQSFALQPWHNLGKSDERHSGSLAITPPKLVIAGPPAGGKGTQCELLVEAFGVVHLSTGDMLRAAIAAGSALGREAQAFMHAGELVPDALILDVILERLRASDCEARGWLLDGFPRTAAQARAMARVGLMPDVVVVLDVPDDEVVKRISGRRVDPETGRTFHLEFNPPPPQDEALRARLIQRADDTEATVRTRLGKFHEHCGAVVDAFRAASRVVRVDGLQPKQRVSDEIVDAVLTVKHAQKLRYLVRRSHLAAPRLVITGPPAGGKGTQCELLVELLGVVHLSTGDMLRAAIAAGAPLGLQAKRFMDAGELVPDELIVDVVLERVQRPDCAAQGWLLDGFPRTAAQAEAMLAQGVEPDLVLALDVPDDEVVRRISGRRVDPVTGRTYHVAFNPPPPEVATRVVQRSDDTEETVRQRLETFHTHCDAVVAAFEATGRVQVVRCDGLQPKDAIAQAFTQPVFQRMLEHEARTLPSHNDVGADALAGGEDKERGATTTGTGGGGSAPLANTAAAWRVIEDARARHNCFAITLFSMDERFDGSGALDLLAHAFAAFPARDFCLLTLPTTAPEPSFLRVFTLVPPQPTSTFSHSLYVLHRDAAAFFHPTASDGGDVLAPLELQVERCRLAPPAVLALPLLQTVNGVTRAAILDDLALVAEELELELEENPRHMAFLVTARSVDAVQANGENDSDGDGNGVVVGLVVLRRDHDETAQLRQHFALDALLLMTHHRAKDHAVVGHVVLNPVFYAATRLVLQAVTRLARKTCLFLQAPVAMSTATALPSPGVLPEFVLAPPRRSIAVSADEVAAYPDDASRAQTIARFDAFALFVLSRKLLGEPKTVLNHRIVVVGASDAGLTALQRLVAVPYLRFTNLTLISPLGLDVAPSLEPQPLVPSQAQAQAQAQPQAQPERQPAATLDASDFARRSLLTTAELEQFSLRTHVRVIASKVVQIDRAARAVLLLDGSCLPYDYLVLTAGLQDGTCTALGRFPAFDGDRYAPAAIPERMVPLGDLQTARWLHEQLTNEPEELRQRRIAVYGGTLFAQQVLHALLARGVDGSRIVHLSPARDSVFEDTQIRAEVDKELTRRGVVVQYNAKITALATSEHTHELEGVHTAPTVSAAPPHSSASQPAAPSSSATTLVPCGWLLCCQHNDADYDMFRAINESGLVYDGRLVVNGHMRTTDPFILATGSLCRFSRRFIHAKLQEFYSPRECGELLASTLLHLVDPHAAPAAASQTPSTMSKDGRLSGSSAGSDDTTPAAAHGLLTTRKSLSSAGSPSGASLPGATTVPPPEMHVPVIRSTVVAGGKTYLQISVPSLTNTLSLQVLPTRATDAASSRYSCLLFDDYGMLNRLEYLGDDRVEVSNLQCLVGLHESYLNSAIASFANSYVSDWIAFFHQKWAAALYHDRFHDFCMRLHAFLQRDDGVRQLVEDVTKFFNETGDIKGATAMAQVRVGRGGDALIPSTKRIIESQLLEFLSSNRDVLTMYLLPRGNPSSKDKQRAKVTASHDV</sequence>
<evidence type="ECO:0000256" key="5">
    <source>
        <dbReference type="SAM" id="MobiDB-lite"/>
    </source>
</evidence>
<feature type="domain" description="Cilia- and flagella-associated protein 61 N-terminal" evidence="7">
    <location>
        <begin position="13"/>
        <end position="285"/>
    </location>
</feature>
<feature type="domain" description="FAD/NAD(P)-binding" evidence="6">
    <location>
        <begin position="1114"/>
        <end position="1462"/>
    </location>
</feature>
<dbReference type="Pfam" id="PF07992">
    <property type="entry name" value="Pyr_redox_2"/>
    <property type="match status" value="1"/>
</dbReference>
<evidence type="ECO:0000259" key="7">
    <source>
        <dbReference type="Pfam" id="PF16092"/>
    </source>
</evidence>
<dbReference type="InterPro" id="IPR056299">
    <property type="entry name" value="CFAP61_dimer"/>
</dbReference>